<accession>A0A841HSS8</accession>
<sequence length="505" mass="54646">MLLAALLAASVAHAERTPVSAEACGRLGADTESGVAISSSELIVRGAYRASASNVPANSEAAAARSELFRGLPAFCRVTGTIRTSDSSSIRFEVWLPAEQWNGKLLARGYSFYGGPMDPAILAEAIRLGYVTATTDGGGNGERGAHFMLRQPEKLIDVGERAWHSTIAATKVLALSLYGSAPRASYFSGCGGAGRQGLKAAQRYPEDFDGIAVGGIAHDTAHFAFAQTWVWEAAHRSPAHALPAEKLAALNRAVMKMCDSRDGATDGLLQDPRRCEFNPALVECESGDAADCLTTAQVDTARALYAPVINPRTRERIFGPLMPGSELGWTAAISGERPSSYALDFFRYLVFEDPTWDPVKQPLDYDRDLERARRVNETLSAVDPDLTKFVKRGGKLLMFGGWNDIAIPPTANTDYYESVVRKMGASAVANSVRLFMVPGMGHCPGQAFGANATHEFDPLEALIEWREQGKTPPRIVARRFVEGREEREILACPYPQIAVGNECRD</sequence>
<gene>
    <name evidence="8" type="ORF">HNQ60_005373</name>
</gene>
<dbReference type="SUPFAM" id="SSF53474">
    <property type="entry name" value="alpha/beta-Hydrolases"/>
    <property type="match status" value="1"/>
</dbReference>
<proteinExistence type="inferred from homology"/>
<dbReference type="AlphaFoldDB" id="A0A841HSS8"/>
<dbReference type="Gene3D" id="3.40.50.1820">
    <property type="entry name" value="alpha/beta hydrolase"/>
    <property type="match status" value="1"/>
</dbReference>
<keyword evidence="9" id="KW-1185">Reference proteome</keyword>
<comment type="caution">
    <text evidence="8">The sequence shown here is derived from an EMBL/GenBank/DDBJ whole genome shotgun (WGS) entry which is preliminary data.</text>
</comment>
<reference evidence="8 9" key="1">
    <citation type="submission" date="2020-08" db="EMBL/GenBank/DDBJ databases">
        <title>Genomic Encyclopedia of Type Strains, Phase IV (KMG-IV): sequencing the most valuable type-strain genomes for metagenomic binning, comparative biology and taxonomic classification.</title>
        <authorList>
            <person name="Goeker M."/>
        </authorList>
    </citation>
    <scope>NUCLEOTIDE SEQUENCE [LARGE SCALE GENOMIC DNA]</scope>
    <source>
        <strain evidence="8 9">DSM 26723</strain>
    </source>
</reference>
<dbReference type="EMBL" id="JACHHZ010000008">
    <property type="protein sequence ID" value="MBB6096451.1"/>
    <property type="molecule type" value="Genomic_DNA"/>
</dbReference>
<keyword evidence="6" id="KW-0106">Calcium</keyword>
<evidence type="ECO:0000256" key="2">
    <source>
        <dbReference type="ARBA" id="ARBA00022487"/>
    </source>
</evidence>
<dbReference type="EC" id="3.1.1.73" evidence="8"/>
<keyword evidence="3" id="KW-0479">Metal-binding</keyword>
<dbReference type="Proteomes" id="UP000588068">
    <property type="component" value="Unassembled WGS sequence"/>
</dbReference>
<evidence type="ECO:0000313" key="9">
    <source>
        <dbReference type="Proteomes" id="UP000588068"/>
    </source>
</evidence>
<name>A0A841HSS8_9GAMM</name>
<keyword evidence="4" id="KW-0732">Signal</keyword>
<dbReference type="GO" id="GO:0030600">
    <property type="term" value="F:feruloyl esterase activity"/>
    <property type="evidence" value="ECO:0007669"/>
    <property type="project" value="UniProtKB-EC"/>
</dbReference>
<dbReference type="GO" id="GO:0046872">
    <property type="term" value="F:metal ion binding"/>
    <property type="evidence" value="ECO:0007669"/>
    <property type="project" value="UniProtKB-KW"/>
</dbReference>
<keyword evidence="7" id="KW-1015">Disulfide bond</keyword>
<dbReference type="Pfam" id="PF07519">
    <property type="entry name" value="Tannase"/>
    <property type="match status" value="1"/>
</dbReference>
<organism evidence="8 9">
    <name type="scientific">Povalibacter uvarum</name>
    <dbReference type="NCBI Taxonomy" id="732238"/>
    <lineage>
        <taxon>Bacteria</taxon>
        <taxon>Pseudomonadati</taxon>
        <taxon>Pseudomonadota</taxon>
        <taxon>Gammaproteobacteria</taxon>
        <taxon>Steroidobacterales</taxon>
        <taxon>Steroidobacteraceae</taxon>
        <taxon>Povalibacter</taxon>
    </lineage>
</organism>
<evidence type="ECO:0000256" key="1">
    <source>
        <dbReference type="ARBA" id="ARBA00006249"/>
    </source>
</evidence>
<dbReference type="InterPro" id="IPR029058">
    <property type="entry name" value="AB_hydrolase_fold"/>
</dbReference>
<evidence type="ECO:0000256" key="4">
    <source>
        <dbReference type="ARBA" id="ARBA00022729"/>
    </source>
</evidence>
<dbReference type="PANTHER" id="PTHR33938">
    <property type="entry name" value="FERULOYL ESTERASE B-RELATED"/>
    <property type="match status" value="1"/>
</dbReference>
<keyword evidence="5 8" id="KW-0378">Hydrolase</keyword>
<dbReference type="InterPro" id="IPR011118">
    <property type="entry name" value="Tannase/feruloyl_esterase"/>
</dbReference>
<evidence type="ECO:0000256" key="7">
    <source>
        <dbReference type="ARBA" id="ARBA00023157"/>
    </source>
</evidence>
<keyword evidence="2" id="KW-0719">Serine esterase</keyword>
<dbReference type="RefSeq" id="WP_184335843.1">
    <property type="nucleotide sequence ID" value="NZ_JACHHZ010000008.1"/>
</dbReference>
<evidence type="ECO:0000256" key="5">
    <source>
        <dbReference type="ARBA" id="ARBA00022801"/>
    </source>
</evidence>
<comment type="similarity">
    <text evidence="1">Belongs to the tannase family.</text>
</comment>
<evidence type="ECO:0000256" key="6">
    <source>
        <dbReference type="ARBA" id="ARBA00022837"/>
    </source>
</evidence>
<evidence type="ECO:0000313" key="8">
    <source>
        <dbReference type="EMBL" id="MBB6096451.1"/>
    </source>
</evidence>
<evidence type="ECO:0000256" key="3">
    <source>
        <dbReference type="ARBA" id="ARBA00022723"/>
    </source>
</evidence>
<dbReference type="PANTHER" id="PTHR33938:SF15">
    <property type="entry name" value="FERULOYL ESTERASE B-RELATED"/>
    <property type="match status" value="1"/>
</dbReference>
<protein>
    <submittedName>
        <fullName evidence="8">Feruloyl esterase</fullName>
        <ecNumber evidence="8">3.1.1.73</ecNumber>
    </submittedName>
</protein>